<feature type="domain" description="RRM" evidence="1">
    <location>
        <begin position="29"/>
        <end position="57"/>
    </location>
</feature>
<accession>A0A8S9JL14</accession>
<organism evidence="2 3">
    <name type="scientific">Brassica cretica</name>
    <name type="common">Mustard</name>
    <dbReference type="NCBI Taxonomy" id="69181"/>
    <lineage>
        <taxon>Eukaryota</taxon>
        <taxon>Viridiplantae</taxon>
        <taxon>Streptophyta</taxon>
        <taxon>Embryophyta</taxon>
        <taxon>Tracheophyta</taxon>
        <taxon>Spermatophyta</taxon>
        <taxon>Magnoliopsida</taxon>
        <taxon>eudicotyledons</taxon>
        <taxon>Gunneridae</taxon>
        <taxon>Pentapetalae</taxon>
        <taxon>rosids</taxon>
        <taxon>malvids</taxon>
        <taxon>Brassicales</taxon>
        <taxon>Brassicaceae</taxon>
        <taxon>Brassiceae</taxon>
        <taxon>Brassica</taxon>
    </lineage>
</organism>
<dbReference type="EMBL" id="QGKW02001660">
    <property type="protein sequence ID" value="KAF2582795.1"/>
    <property type="molecule type" value="Genomic_DNA"/>
</dbReference>
<dbReference type="GO" id="GO:0003723">
    <property type="term" value="F:RNA binding"/>
    <property type="evidence" value="ECO:0007669"/>
    <property type="project" value="InterPro"/>
</dbReference>
<evidence type="ECO:0000313" key="3">
    <source>
        <dbReference type="Proteomes" id="UP000712281"/>
    </source>
</evidence>
<gene>
    <name evidence="2" type="ORF">F2Q68_00000796</name>
</gene>
<dbReference type="SUPFAM" id="SSF54928">
    <property type="entry name" value="RNA-binding domain, RBD"/>
    <property type="match status" value="1"/>
</dbReference>
<dbReference type="Gene3D" id="3.30.70.330">
    <property type="match status" value="1"/>
</dbReference>
<evidence type="ECO:0000313" key="2">
    <source>
        <dbReference type="EMBL" id="KAF2582795.1"/>
    </source>
</evidence>
<dbReference type="AlphaFoldDB" id="A0A8S9JL14"/>
<reference evidence="2" key="1">
    <citation type="submission" date="2019-12" db="EMBL/GenBank/DDBJ databases">
        <title>Genome sequencing and annotation of Brassica cretica.</title>
        <authorList>
            <person name="Studholme D.J."/>
            <person name="Sarris P.F."/>
        </authorList>
    </citation>
    <scope>NUCLEOTIDE SEQUENCE</scope>
    <source>
        <strain evidence="2">PFS-001/15</strain>
        <tissue evidence="2">Leaf</tissue>
    </source>
</reference>
<sequence>MFPSQCALRMYLSSSLRHLTTARGSCSKLFVGGLSYDTNEPVLKNEFEKYGEVLHGEAPKTQDTAFTLSNRNSVQLKKRLARLPLPIPRLETISITPRLTPVSLPGSSFLPH</sequence>
<name>A0A8S9JL14_BRACR</name>
<dbReference type="InterPro" id="IPR012677">
    <property type="entry name" value="Nucleotide-bd_a/b_plait_sf"/>
</dbReference>
<proteinExistence type="predicted"/>
<dbReference type="InterPro" id="IPR035979">
    <property type="entry name" value="RBD_domain_sf"/>
</dbReference>
<comment type="caution">
    <text evidence="2">The sequence shown here is derived from an EMBL/GenBank/DDBJ whole genome shotgun (WGS) entry which is preliminary data.</text>
</comment>
<evidence type="ECO:0000259" key="1">
    <source>
        <dbReference type="Pfam" id="PF00076"/>
    </source>
</evidence>
<dbReference type="InterPro" id="IPR000504">
    <property type="entry name" value="RRM_dom"/>
</dbReference>
<dbReference type="Pfam" id="PF00076">
    <property type="entry name" value="RRM_1"/>
    <property type="match status" value="1"/>
</dbReference>
<dbReference type="Proteomes" id="UP000712281">
    <property type="component" value="Unassembled WGS sequence"/>
</dbReference>
<protein>
    <recommendedName>
        <fullName evidence="1">RRM domain-containing protein</fullName>
    </recommendedName>
</protein>